<reference evidence="2" key="1">
    <citation type="submission" date="2018-02" db="EMBL/GenBank/DDBJ databases">
        <authorList>
            <person name="Cohen D.B."/>
            <person name="Kent A.D."/>
        </authorList>
    </citation>
    <scope>NUCLEOTIDE SEQUENCE</scope>
</reference>
<dbReference type="EMBL" id="OIVN01006316">
    <property type="protein sequence ID" value="SPD30440.1"/>
    <property type="molecule type" value="Genomic_DNA"/>
</dbReference>
<dbReference type="PANTHER" id="PTHR33593">
    <property type="entry name" value="DUF1442 FAMILY PROTEIN"/>
    <property type="match status" value="1"/>
</dbReference>
<sequence length="299" mass="32750">MEHTSFKMTSMVMILLVSHSQWCQELEASSQCQSDKDCEIYCPAPSKGSCFDGVCKCHEALKAEVLRAEAITTCQSKRDCQRACDDVSGAVCIDGKCSCNLGGALKESKIQPEAHCSKDGGCTTFAVINNSLAAGKRARLMMEITSDGITPLTIALAVATKQTGGQLICIGHGDDIEKSKALVMGNSLENVIRFEYGNPCEVIKQYKNIDFAVIDCKFQDHLKIFKTINLNPSGSTLVVNNLHRRRDGISFAGVVEGRNCGVKCVTLPIGEGMDFTRIGSTSKRQISRRYKRFYVTYEN</sequence>
<dbReference type="AlphaFoldDB" id="A0A2N9J1R8"/>
<dbReference type="InterPro" id="IPR009902">
    <property type="entry name" value="DUF1442"/>
</dbReference>
<keyword evidence="1" id="KW-0732">Signal</keyword>
<evidence type="ECO:0000256" key="1">
    <source>
        <dbReference type="SAM" id="SignalP"/>
    </source>
</evidence>
<organism evidence="2">
    <name type="scientific">Fagus sylvatica</name>
    <name type="common">Beechnut</name>
    <dbReference type="NCBI Taxonomy" id="28930"/>
    <lineage>
        <taxon>Eukaryota</taxon>
        <taxon>Viridiplantae</taxon>
        <taxon>Streptophyta</taxon>
        <taxon>Embryophyta</taxon>
        <taxon>Tracheophyta</taxon>
        <taxon>Spermatophyta</taxon>
        <taxon>Magnoliopsida</taxon>
        <taxon>eudicotyledons</taxon>
        <taxon>Gunneridae</taxon>
        <taxon>Pentapetalae</taxon>
        <taxon>rosids</taxon>
        <taxon>fabids</taxon>
        <taxon>Fagales</taxon>
        <taxon>Fagaceae</taxon>
        <taxon>Fagus</taxon>
    </lineage>
</organism>
<dbReference type="Pfam" id="PF07279">
    <property type="entry name" value="DUF1442"/>
    <property type="match status" value="1"/>
</dbReference>
<protein>
    <submittedName>
        <fullName evidence="2">Uncharacterized protein</fullName>
    </submittedName>
</protein>
<evidence type="ECO:0000313" key="2">
    <source>
        <dbReference type="EMBL" id="SPD30440.1"/>
    </source>
</evidence>
<dbReference type="PANTHER" id="PTHR33593:SF16">
    <property type="entry name" value="OS08G0110600 PROTEIN"/>
    <property type="match status" value="1"/>
</dbReference>
<gene>
    <name evidence="2" type="ORF">FSB_LOCUS58322</name>
</gene>
<dbReference type="Gene3D" id="3.40.50.150">
    <property type="entry name" value="Vaccinia Virus protein VP39"/>
    <property type="match status" value="1"/>
</dbReference>
<feature type="chain" id="PRO_5015003170" evidence="1">
    <location>
        <begin position="24"/>
        <end position="299"/>
    </location>
</feature>
<accession>A0A2N9J1R8</accession>
<dbReference type="InterPro" id="IPR029063">
    <property type="entry name" value="SAM-dependent_MTases_sf"/>
</dbReference>
<feature type="signal peptide" evidence="1">
    <location>
        <begin position="1"/>
        <end position="23"/>
    </location>
</feature>
<proteinExistence type="predicted"/>
<name>A0A2N9J1R8_FAGSY</name>